<evidence type="ECO:0000313" key="2">
    <source>
        <dbReference type="EMBL" id="VDM34670.1"/>
    </source>
</evidence>
<dbReference type="OrthoDB" id="10466287at2759"/>
<keyword evidence="1" id="KW-1133">Transmembrane helix</keyword>
<evidence type="ECO:0000313" key="3">
    <source>
        <dbReference type="Proteomes" id="UP000274429"/>
    </source>
</evidence>
<reference evidence="4" key="1">
    <citation type="submission" date="2017-02" db="UniProtKB">
        <authorList>
            <consortium name="WormBaseParasite"/>
        </authorList>
    </citation>
    <scope>IDENTIFICATION</scope>
</reference>
<evidence type="ECO:0000313" key="4">
    <source>
        <dbReference type="WBParaSite" id="TTAC_0000976701-mRNA-1"/>
    </source>
</evidence>
<reference evidence="2 3" key="2">
    <citation type="submission" date="2018-11" db="EMBL/GenBank/DDBJ databases">
        <authorList>
            <consortium name="Pathogen Informatics"/>
        </authorList>
    </citation>
    <scope>NUCLEOTIDE SEQUENCE [LARGE SCALE GENOMIC DNA]</scope>
</reference>
<protein>
    <submittedName>
        <fullName evidence="4">VPS13_C domain-containing protein</fullName>
    </submittedName>
</protein>
<evidence type="ECO:0000256" key="1">
    <source>
        <dbReference type="SAM" id="Phobius"/>
    </source>
</evidence>
<dbReference type="AlphaFoldDB" id="A0A0R3X892"/>
<dbReference type="EMBL" id="UYWX01021025">
    <property type="protein sequence ID" value="VDM34670.1"/>
    <property type="molecule type" value="Genomic_DNA"/>
</dbReference>
<keyword evidence="1" id="KW-0812">Transmembrane</keyword>
<gene>
    <name evidence="2" type="ORF">TTAC_LOCUS9752</name>
</gene>
<organism evidence="4">
    <name type="scientific">Hydatigena taeniaeformis</name>
    <name type="common">Feline tapeworm</name>
    <name type="synonym">Taenia taeniaeformis</name>
    <dbReference type="NCBI Taxonomy" id="6205"/>
    <lineage>
        <taxon>Eukaryota</taxon>
        <taxon>Metazoa</taxon>
        <taxon>Spiralia</taxon>
        <taxon>Lophotrochozoa</taxon>
        <taxon>Platyhelminthes</taxon>
        <taxon>Cestoda</taxon>
        <taxon>Eucestoda</taxon>
        <taxon>Cyclophyllidea</taxon>
        <taxon>Taeniidae</taxon>
        <taxon>Hydatigera</taxon>
    </lineage>
</organism>
<dbReference type="WBParaSite" id="TTAC_0000976701-mRNA-1">
    <property type="protein sequence ID" value="TTAC_0000976701-mRNA-1"/>
    <property type="gene ID" value="TTAC_0000976701"/>
</dbReference>
<dbReference type="Proteomes" id="UP000274429">
    <property type="component" value="Unassembled WGS sequence"/>
</dbReference>
<accession>A0A0R3X892</accession>
<keyword evidence="3" id="KW-1185">Reference proteome</keyword>
<keyword evidence="1" id="KW-0472">Membrane</keyword>
<name>A0A0R3X892_HYDTA</name>
<proteinExistence type="predicted"/>
<feature type="transmembrane region" description="Helical" evidence="1">
    <location>
        <begin position="590"/>
        <end position="614"/>
    </location>
</feature>
<sequence length="753" mass="85198">MDGADWIIWLDSNQRRQRAHGKVASDTPPLSSLSAPLLLHKAVLVVVRACGRDEMVVLAHHVAWSFAEVSMSNINTVIYLDDSIAFNFIRACEIGGLHVLFTIMNSQITSCYFVQRKELENSSVTLRADSFYQLMENAIVMLKAAPLHGDLLCQHKKVLIGDTLCHTPVYKLTNFGSFLDAITLEAMPKAGKIASTVILTMPIIVRRGNWSFKTLNSPIKGVTKHIRMAMNEVWMPLTSKHLEKIEGAVYTLLTLPAYGGIYLNEVQIQSFRAFHLDQELILYHRSYKHIFDILQDEFHLLVCTDWPECYFNVQIIHIQVDLFPVEAKTIFYDLQSPLSDCSRCVSFKPDHRLAGTLQLTLKPTLGVVMLEGVEIEQINSKYLSQYHLSYYRRDWNMSNDEFAFEQIQPPITFIFRVLITPLVKFKTLFVTLGKELILNARLLDISSLQHSTERLKKEGFVRADLSLKKALQFDFPLRTSVGSFVRSTSIDPKGSRLQFTFKELLDGGIKFQPLSNTSIQLSESIEIHVLASMFMAPQQVTVKITIISGEYNIQNNILLSDFVEDAASVLPSNELPSSPPYPRESESLKIWFAIGIGIVCGIVCVLVTIAYFLLRRWRRKERIQTQIFPHPIMHVECMPPKVTTRSPPDADQLPPSGMAIPLTVVKAHKAIPQTKSRLLIEAVPSEEDACWSRQKLSHNVSSSTLCFLPPGVVVQDELEWRQSIPRIFSPPVVTSPPPSQSQPSYKCLSLQQF</sequence>